<gene>
    <name evidence="2" type="ORF">CO057_01315</name>
</gene>
<feature type="transmembrane region" description="Helical" evidence="1">
    <location>
        <begin position="7"/>
        <end position="28"/>
    </location>
</feature>
<reference evidence="3" key="1">
    <citation type="submission" date="2017-09" db="EMBL/GenBank/DDBJ databases">
        <title>Depth-based differentiation of microbial function through sediment-hosted aquifers and enrichment of novel symbionts in the deep terrestrial subsurface.</title>
        <authorList>
            <person name="Probst A.J."/>
            <person name="Ladd B."/>
            <person name="Jarett J.K."/>
            <person name="Geller-Mcgrath D.E."/>
            <person name="Sieber C.M.K."/>
            <person name="Emerson J.B."/>
            <person name="Anantharaman K."/>
            <person name="Thomas B.C."/>
            <person name="Malmstrom R."/>
            <person name="Stieglmeier M."/>
            <person name="Klingl A."/>
            <person name="Woyke T."/>
            <person name="Ryan C.M."/>
            <person name="Banfield J.F."/>
        </authorList>
    </citation>
    <scope>NUCLEOTIDE SEQUENCE [LARGE SCALE GENOMIC DNA]</scope>
</reference>
<dbReference type="EMBL" id="PFSI01000020">
    <property type="protein sequence ID" value="PJC24735.1"/>
    <property type="molecule type" value="Genomic_DNA"/>
</dbReference>
<organism evidence="2 3">
    <name type="scientific">Candidatus Uhrbacteria bacterium CG_4_9_14_0_2_um_filter_41_50</name>
    <dbReference type="NCBI Taxonomy" id="1975031"/>
    <lineage>
        <taxon>Bacteria</taxon>
        <taxon>Candidatus Uhriibacteriota</taxon>
    </lineage>
</organism>
<protein>
    <submittedName>
        <fullName evidence="2">Uncharacterized protein</fullName>
    </submittedName>
</protein>
<dbReference type="AlphaFoldDB" id="A0A2M8EPR1"/>
<evidence type="ECO:0000256" key="1">
    <source>
        <dbReference type="SAM" id="Phobius"/>
    </source>
</evidence>
<keyword evidence="1" id="KW-1133">Transmembrane helix</keyword>
<evidence type="ECO:0000313" key="3">
    <source>
        <dbReference type="Proteomes" id="UP000230251"/>
    </source>
</evidence>
<dbReference type="Proteomes" id="UP000230251">
    <property type="component" value="Unassembled WGS sequence"/>
</dbReference>
<evidence type="ECO:0000313" key="2">
    <source>
        <dbReference type="EMBL" id="PJC24735.1"/>
    </source>
</evidence>
<comment type="caution">
    <text evidence="2">The sequence shown here is derived from an EMBL/GenBank/DDBJ whole genome shotgun (WGS) entry which is preliminary data.</text>
</comment>
<proteinExistence type="predicted"/>
<sequence>MHTHYRTWFPFILIGLTLALVLGILAWMQSPGGGDVEALQVFAPTVEEYQTEIVALLSDFETSNNAEAAYSQLLNIRVPAEFKAFHFDLALILFHASQDDSLDISADLDTLRSQNNWLQ</sequence>
<name>A0A2M8EPR1_9BACT</name>
<keyword evidence="1" id="KW-0812">Transmembrane</keyword>
<accession>A0A2M8EPR1</accession>
<keyword evidence="1" id="KW-0472">Membrane</keyword>